<dbReference type="CDD" id="cd23340">
    <property type="entry name" value="beta-trefoil_FSCN_ACP-like"/>
    <property type="match status" value="1"/>
</dbReference>
<dbReference type="GO" id="GO:0009860">
    <property type="term" value="P:pollen tube growth"/>
    <property type="evidence" value="ECO:0000318"/>
    <property type="project" value="GO_Central"/>
</dbReference>
<dbReference type="PANTHER" id="PTHR31205:SF77">
    <property type="entry name" value="CROSS-LINKING PROTEIN, PUTATIVE (DUF569)-RELATED"/>
    <property type="match status" value="1"/>
</dbReference>
<protein>
    <submittedName>
        <fullName evidence="2">Actin-crosslinking</fullName>
    </submittedName>
    <submittedName>
        <fullName evidence="3">Putative actin cross-linking</fullName>
    </submittedName>
</protein>
<dbReference type="EMBL" id="CM007898">
    <property type="protein sequence ID" value="OTG13549.1"/>
    <property type="molecule type" value="Genomic_DNA"/>
</dbReference>
<reference evidence="2" key="3">
    <citation type="submission" date="2020-06" db="EMBL/GenBank/DDBJ databases">
        <title>Helianthus annuus Genome sequencing and assembly Release 2.</title>
        <authorList>
            <person name="Gouzy J."/>
            <person name="Langlade N."/>
            <person name="Munos S."/>
        </authorList>
    </citation>
    <scope>NUCLEOTIDE SEQUENCE</scope>
    <source>
        <tissue evidence="2">Leaves</tissue>
    </source>
</reference>
<feature type="domain" description="DUF569" evidence="1">
    <location>
        <begin position="1"/>
        <end position="141"/>
    </location>
</feature>
<sequence length="168" mass="19625">MELFKKAKTIRLRSIKDKYMIADDDEQTVSQDRDGSIEKAEWEVFPTGEKYIRFKSCYGKYLMASNTPFLQGVKGKRVIQTELKPDLDGSVNWEPLRDGFQVRLKTHTGTFLRPIGGLPPWRNNITHDNPHRPKTKEKILWDIEIVEHLPSYRKTNSDSQLYSMLDPK</sequence>
<evidence type="ECO:0000313" key="3">
    <source>
        <dbReference type="EMBL" id="OTG13549.1"/>
    </source>
</evidence>
<dbReference type="InterPro" id="IPR008999">
    <property type="entry name" value="Actin-crosslinking"/>
</dbReference>
<dbReference type="Gene3D" id="2.80.10.50">
    <property type="match status" value="1"/>
</dbReference>
<dbReference type="AlphaFoldDB" id="A0A251TS14"/>
<dbReference type="EMBL" id="MNCJ02000324">
    <property type="protein sequence ID" value="KAF5788830.1"/>
    <property type="molecule type" value="Genomic_DNA"/>
</dbReference>
<evidence type="ECO:0000259" key="1">
    <source>
        <dbReference type="Pfam" id="PF04601"/>
    </source>
</evidence>
<keyword evidence="4" id="KW-1185">Reference proteome</keyword>
<dbReference type="Gramene" id="mRNA:HanXRQr2_Chr09g0363651">
    <property type="protein sequence ID" value="CDS:HanXRQr2_Chr09g0363651.1"/>
    <property type="gene ID" value="HanXRQr2_Chr09g0363651"/>
</dbReference>
<gene>
    <name evidence="3" type="ORF">HannXRQ_Chr09g0239351</name>
    <name evidence="2" type="ORF">HanXRQr2_Chr09g0363651</name>
</gene>
<dbReference type="Pfam" id="PF04601">
    <property type="entry name" value="DUF569"/>
    <property type="match status" value="1"/>
</dbReference>
<name>A0A251TS14_HELAN</name>
<dbReference type="OMA" id="RFKSFWG"/>
<dbReference type="InterPro" id="IPR007679">
    <property type="entry name" value="DUF569"/>
</dbReference>
<dbReference type="GO" id="GO:0051015">
    <property type="term" value="F:actin filament binding"/>
    <property type="evidence" value="ECO:0000318"/>
    <property type="project" value="GO_Central"/>
</dbReference>
<organism evidence="3 4">
    <name type="scientific">Helianthus annuus</name>
    <name type="common">Common sunflower</name>
    <dbReference type="NCBI Taxonomy" id="4232"/>
    <lineage>
        <taxon>Eukaryota</taxon>
        <taxon>Viridiplantae</taxon>
        <taxon>Streptophyta</taxon>
        <taxon>Embryophyta</taxon>
        <taxon>Tracheophyta</taxon>
        <taxon>Spermatophyta</taxon>
        <taxon>Magnoliopsida</taxon>
        <taxon>eudicotyledons</taxon>
        <taxon>Gunneridae</taxon>
        <taxon>Pentapetalae</taxon>
        <taxon>asterids</taxon>
        <taxon>campanulids</taxon>
        <taxon>Asterales</taxon>
        <taxon>Asteraceae</taxon>
        <taxon>Asteroideae</taxon>
        <taxon>Heliantheae alliance</taxon>
        <taxon>Heliantheae</taxon>
        <taxon>Helianthus</taxon>
    </lineage>
</organism>
<dbReference type="SUPFAM" id="SSF50405">
    <property type="entry name" value="Actin-crosslinking proteins"/>
    <property type="match status" value="1"/>
</dbReference>
<dbReference type="Proteomes" id="UP000215914">
    <property type="component" value="Chromosome 9"/>
</dbReference>
<dbReference type="OrthoDB" id="2432302at2759"/>
<proteinExistence type="predicted"/>
<evidence type="ECO:0000313" key="4">
    <source>
        <dbReference type="Proteomes" id="UP000215914"/>
    </source>
</evidence>
<reference evidence="2 4" key="1">
    <citation type="journal article" date="2017" name="Nature">
        <title>The sunflower genome provides insights into oil metabolism, flowering and Asterid evolution.</title>
        <authorList>
            <person name="Badouin H."/>
            <person name="Gouzy J."/>
            <person name="Grassa C.J."/>
            <person name="Murat F."/>
            <person name="Staton S.E."/>
            <person name="Cottret L."/>
            <person name="Lelandais-Briere C."/>
            <person name="Owens G.L."/>
            <person name="Carrere S."/>
            <person name="Mayjonade B."/>
            <person name="Legrand L."/>
            <person name="Gill N."/>
            <person name="Kane N.C."/>
            <person name="Bowers J.E."/>
            <person name="Hubner S."/>
            <person name="Bellec A."/>
            <person name="Berard A."/>
            <person name="Berges H."/>
            <person name="Blanchet N."/>
            <person name="Boniface M.C."/>
            <person name="Brunel D."/>
            <person name="Catrice O."/>
            <person name="Chaidir N."/>
            <person name="Claudel C."/>
            <person name="Donnadieu C."/>
            <person name="Faraut T."/>
            <person name="Fievet G."/>
            <person name="Helmstetter N."/>
            <person name="King M."/>
            <person name="Knapp S.J."/>
            <person name="Lai Z."/>
            <person name="Le Paslier M.C."/>
            <person name="Lippi Y."/>
            <person name="Lorenzon L."/>
            <person name="Mandel J.R."/>
            <person name="Marage G."/>
            <person name="Marchand G."/>
            <person name="Marquand E."/>
            <person name="Bret-Mestries E."/>
            <person name="Morien E."/>
            <person name="Nambeesan S."/>
            <person name="Nguyen T."/>
            <person name="Pegot-Espagnet P."/>
            <person name="Pouilly N."/>
            <person name="Raftis F."/>
            <person name="Sallet E."/>
            <person name="Schiex T."/>
            <person name="Thomas J."/>
            <person name="Vandecasteele C."/>
            <person name="Vares D."/>
            <person name="Vear F."/>
            <person name="Vautrin S."/>
            <person name="Crespi M."/>
            <person name="Mangin B."/>
            <person name="Burke J.M."/>
            <person name="Salse J."/>
            <person name="Munos S."/>
            <person name="Vincourt P."/>
            <person name="Rieseberg L.H."/>
            <person name="Langlade N.B."/>
        </authorList>
    </citation>
    <scope>NUCLEOTIDE SEQUENCE [LARGE SCALE GENOMIC DNA]</scope>
    <source>
        <strain evidence="4">cv. SF193</strain>
        <tissue evidence="2">Leaves</tissue>
    </source>
</reference>
<reference evidence="3" key="2">
    <citation type="submission" date="2017-02" db="EMBL/GenBank/DDBJ databases">
        <title>Sunflower complete genome.</title>
        <authorList>
            <person name="Langlade N."/>
            <person name="Munos S."/>
        </authorList>
    </citation>
    <scope>NUCLEOTIDE SEQUENCE [LARGE SCALE GENOMIC DNA]</scope>
    <source>
        <tissue evidence="3">Leaves</tissue>
    </source>
</reference>
<evidence type="ECO:0000313" key="2">
    <source>
        <dbReference type="EMBL" id="KAF5788830.1"/>
    </source>
</evidence>
<dbReference type="PANTHER" id="PTHR31205">
    <property type="entry name" value="ACTIN CROSS-LINKING PROTEIN (DUF569)"/>
    <property type="match status" value="1"/>
</dbReference>
<dbReference type="InParanoid" id="A0A251TS14"/>
<accession>A0A251TS14</accession>